<evidence type="ECO:0000313" key="2">
    <source>
        <dbReference type="EMBL" id="CEG46761.1"/>
    </source>
</evidence>
<dbReference type="RefSeq" id="XP_024583130.1">
    <property type="nucleotide sequence ID" value="XM_024717652.1"/>
</dbReference>
<keyword evidence="3" id="KW-1185">Reference proteome</keyword>
<evidence type="ECO:0000256" key="1">
    <source>
        <dbReference type="SAM" id="MobiDB-lite"/>
    </source>
</evidence>
<organism evidence="2 3">
    <name type="scientific">Plasmopara halstedii</name>
    <name type="common">Downy mildew of sunflower</name>
    <dbReference type="NCBI Taxonomy" id="4781"/>
    <lineage>
        <taxon>Eukaryota</taxon>
        <taxon>Sar</taxon>
        <taxon>Stramenopiles</taxon>
        <taxon>Oomycota</taxon>
        <taxon>Peronosporomycetes</taxon>
        <taxon>Peronosporales</taxon>
        <taxon>Peronosporaceae</taxon>
        <taxon>Plasmopara</taxon>
    </lineage>
</organism>
<evidence type="ECO:0000313" key="3">
    <source>
        <dbReference type="Proteomes" id="UP000054928"/>
    </source>
</evidence>
<dbReference type="Proteomes" id="UP000054928">
    <property type="component" value="Unassembled WGS sequence"/>
</dbReference>
<feature type="region of interest" description="Disordered" evidence="1">
    <location>
        <begin position="150"/>
        <end position="191"/>
    </location>
</feature>
<dbReference type="AlphaFoldDB" id="A0A0P1AZ89"/>
<sequence length="287" mass="31161">MIFSSSLFFNRSTFCDGGLPIAIEIFFKVSHAELYADIGATFLRQASELLLRQRPTLRIWTIKIPGKSDGECSVGPAASVFFKGAFQKLWDQGYIVHELGMKPIEKADSTEDGGVTQYPPEKSGLTQMGQNISGTPLYSVTPTSVSSPALDAANQGIPLNLPNNGDAPWVQHSSPAPSKDDTAQLTPTNTDASWIRKSTLASSTDVTQLVPTTDDPQSLSAVPSTLHSVPDLSALPAAENSDIIGEAVQDHPTQTVDHNVIQNNFSWTPLITLMSRELYFVKWSKNR</sequence>
<accession>A0A0P1AZ89</accession>
<proteinExistence type="predicted"/>
<feature type="region of interest" description="Disordered" evidence="1">
    <location>
        <begin position="106"/>
        <end position="127"/>
    </location>
</feature>
<dbReference type="EMBL" id="CCYD01002349">
    <property type="protein sequence ID" value="CEG46761.1"/>
    <property type="molecule type" value="Genomic_DNA"/>
</dbReference>
<dbReference type="GeneID" id="36398498"/>
<reference evidence="3" key="1">
    <citation type="submission" date="2014-09" db="EMBL/GenBank/DDBJ databases">
        <authorList>
            <person name="Sharma Rahul"/>
            <person name="Thines Marco"/>
        </authorList>
    </citation>
    <scope>NUCLEOTIDE SEQUENCE [LARGE SCALE GENOMIC DNA]</scope>
</reference>
<protein>
    <submittedName>
        <fullName evidence="2">Uncharacterized protein</fullName>
    </submittedName>
</protein>
<dbReference type="STRING" id="4781.A0A0P1AZ89"/>
<name>A0A0P1AZ89_PLAHL</name>
<dbReference type="OrthoDB" id="64893at2759"/>